<dbReference type="GO" id="GO:0003697">
    <property type="term" value="F:single-stranded DNA binding"/>
    <property type="evidence" value="ECO:0007669"/>
    <property type="project" value="InterPro"/>
</dbReference>
<comment type="function">
    <text evidence="14">Exhibits both single-stranded and double-stranded endoribonuclease activity. May act as an activator of RNA-induced silencing complex (RISC) by facilitating endonucleolytic cleavage of the siRNA passenger strand.</text>
</comment>
<sequence>MSEGELFSDIESCLGDEHRFKDKVRDVVQDLEQCYRALEVVFQGMHRKKNKTSICSEGRIVLDDAKNKYKQLIDLLSDKQYYRYLHLWQGVTGKLSYASCLIVYLESNQLATRETVAEMLGIKANAENGFHLCLDDYLCGLLFLAGELSRWSVNCVTIGDTKEPLRIFEFVGKIDSGFRLLNLKNDFLRKRYDGLKYDMKRIEQVVYDLSIRGINK</sequence>
<evidence type="ECO:0000256" key="12">
    <source>
        <dbReference type="ARBA" id="ARBA00023242"/>
    </source>
</evidence>
<keyword evidence="8" id="KW-0255">Endonuclease</keyword>
<evidence type="ECO:0000256" key="11">
    <source>
        <dbReference type="ARBA" id="ARBA00023125"/>
    </source>
</evidence>
<dbReference type="InterPro" id="IPR033956">
    <property type="entry name" value="Translin"/>
</dbReference>
<accession>A0A6F9DW83</accession>
<evidence type="ECO:0000256" key="2">
    <source>
        <dbReference type="ARBA" id="ARBA00004496"/>
    </source>
</evidence>
<dbReference type="SUPFAM" id="SSF74784">
    <property type="entry name" value="Translin"/>
    <property type="match status" value="1"/>
</dbReference>
<dbReference type="GO" id="GO:0005634">
    <property type="term" value="C:nucleus"/>
    <property type="evidence" value="ECO:0007669"/>
    <property type="project" value="UniProtKB-SubCell"/>
</dbReference>
<comment type="subcellular location">
    <subcellularLocation>
        <location evidence="2">Cytoplasm</location>
    </subcellularLocation>
    <subcellularLocation>
        <location evidence="1">Nucleus</location>
    </subcellularLocation>
</comment>
<evidence type="ECO:0000313" key="17">
    <source>
        <dbReference type="EMBL" id="CAB3267298.1"/>
    </source>
</evidence>
<dbReference type="GO" id="GO:0003723">
    <property type="term" value="F:RNA binding"/>
    <property type="evidence" value="ECO:0007669"/>
    <property type="project" value="UniProtKB-KW"/>
</dbReference>
<evidence type="ECO:0000256" key="15">
    <source>
        <dbReference type="ARBA" id="ARBA00030513"/>
    </source>
</evidence>
<evidence type="ECO:0000256" key="6">
    <source>
        <dbReference type="ARBA" id="ARBA00022490"/>
    </source>
</evidence>
<evidence type="ECO:0000256" key="3">
    <source>
        <dbReference type="ARBA" id="ARBA00005902"/>
    </source>
</evidence>
<comment type="subunit">
    <text evidence="4">Ring-shaped heterooctamer of six TSN and two TSNAX subunits, DNA/RNA binding occurs inside the ring.</text>
</comment>
<evidence type="ECO:0000256" key="1">
    <source>
        <dbReference type="ARBA" id="ARBA00004123"/>
    </source>
</evidence>
<evidence type="ECO:0000256" key="9">
    <source>
        <dbReference type="ARBA" id="ARBA00022801"/>
    </source>
</evidence>
<keyword evidence="11" id="KW-0238">DNA-binding</keyword>
<dbReference type="GO" id="GO:0016787">
    <property type="term" value="F:hydrolase activity"/>
    <property type="evidence" value="ECO:0007669"/>
    <property type="project" value="UniProtKB-KW"/>
</dbReference>
<dbReference type="Pfam" id="PF01997">
    <property type="entry name" value="Translin"/>
    <property type="match status" value="1"/>
</dbReference>
<dbReference type="GO" id="GO:0016070">
    <property type="term" value="P:RNA metabolic process"/>
    <property type="evidence" value="ECO:0007669"/>
    <property type="project" value="InterPro"/>
</dbReference>
<dbReference type="InterPro" id="IPR016069">
    <property type="entry name" value="Translin_C"/>
</dbReference>
<dbReference type="CDD" id="cd14819">
    <property type="entry name" value="Translin"/>
    <property type="match status" value="1"/>
</dbReference>
<dbReference type="GO" id="GO:0004519">
    <property type="term" value="F:endonuclease activity"/>
    <property type="evidence" value="ECO:0007669"/>
    <property type="project" value="UniProtKB-KW"/>
</dbReference>
<evidence type="ECO:0000256" key="13">
    <source>
        <dbReference type="ARBA" id="ARBA00025374"/>
    </source>
</evidence>
<dbReference type="InterPro" id="IPR002848">
    <property type="entry name" value="Translin_fam"/>
</dbReference>
<dbReference type="InterPro" id="IPR036081">
    <property type="entry name" value="Translin_sf"/>
</dbReference>
<protein>
    <recommendedName>
        <fullName evidence="5">Translin</fullName>
    </recommendedName>
    <alternativeName>
        <fullName evidence="15">Component 3 of promoter of RISC</fullName>
    </alternativeName>
</protein>
<dbReference type="InterPro" id="IPR016068">
    <property type="entry name" value="Translin_N"/>
</dbReference>
<dbReference type="FunFam" id="1.20.58.200:FF:000002">
    <property type="entry name" value="Putative translin"/>
    <property type="match status" value="1"/>
</dbReference>
<evidence type="ECO:0000256" key="14">
    <source>
        <dbReference type="ARBA" id="ARBA00025410"/>
    </source>
</evidence>
<evidence type="ECO:0000256" key="5">
    <source>
        <dbReference type="ARBA" id="ARBA00022196"/>
    </source>
</evidence>
<comment type="function">
    <text evidence="13">DNA-binding protein that specifically recognizes consensus sequences at the breakpoint junctions in chromosomal translocations, mostly involving immunoglobulin (Ig)/T-cell receptor gene segments. Seems to recognize single-stranded DNA ends generated by staggered breaks occurring at recombination hot spots.</text>
</comment>
<feature type="binding site" evidence="16">
    <location>
        <position position="147"/>
    </location>
    <ligand>
        <name>Mg(2+)</name>
        <dbReference type="ChEBI" id="CHEBI:18420"/>
    </ligand>
</feature>
<keyword evidence="9" id="KW-0378">Hydrolase</keyword>
<dbReference type="FunFam" id="1.20.58.190:FF:000001">
    <property type="entry name" value="Translin"/>
    <property type="match status" value="1"/>
</dbReference>
<dbReference type="Gene3D" id="1.20.58.200">
    <property type="entry name" value="Translin, domain 2"/>
    <property type="match status" value="1"/>
</dbReference>
<gene>
    <name evidence="17" type="primary">Tsn</name>
</gene>
<keyword evidence="7" id="KW-0540">Nuclease</keyword>
<evidence type="ECO:0000256" key="7">
    <source>
        <dbReference type="ARBA" id="ARBA00022722"/>
    </source>
</evidence>
<dbReference type="GO" id="GO:0043565">
    <property type="term" value="F:sequence-specific DNA binding"/>
    <property type="evidence" value="ECO:0007669"/>
    <property type="project" value="InterPro"/>
</dbReference>
<keyword evidence="6" id="KW-0963">Cytoplasm</keyword>
<name>A0A6F9DW83_9ASCI</name>
<dbReference type="AlphaFoldDB" id="A0A6F9DW83"/>
<dbReference type="EMBL" id="LR791436">
    <property type="protein sequence ID" value="CAB3267298.1"/>
    <property type="molecule type" value="mRNA"/>
</dbReference>
<organism evidence="17">
    <name type="scientific">Phallusia mammillata</name>
    <dbReference type="NCBI Taxonomy" id="59560"/>
    <lineage>
        <taxon>Eukaryota</taxon>
        <taxon>Metazoa</taxon>
        <taxon>Chordata</taxon>
        <taxon>Tunicata</taxon>
        <taxon>Ascidiacea</taxon>
        <taxon>Phlebobranchia</taxon>
        <taxon>Ascidiidae</taxon>
        <taxon>Phallusia</taxon>
    </lineage>
</organism>
<keyword evidence="16" id="KW-0479">Metal-binding</keyword>
<comment type="similarity">
    <text evidence="3">Belongs to the translin family.</text>
</comment>
<dbReference type="GO" id="GO:0046872">
    <property type="term" value="F:metal ion binding"/>
    <property type="evidence" value="ECO:0007669"/>
    <property type="project" value="UniProtKB-KW"/>
</dbReference>
<reference evidence="17" key="1">
    <citation type="submission" date="2020-04" db="EMBL/GenBank/DDBJ databases">
        <authorList>
            <person name="Neveu A P."/>
        </authorList>
    </citation>
    <scope>NUCLEOTIDE SEQUENCE</scope>
    <source>
        <tissue evidence="17">Whole embryo</tissue>
    </source>
</reference>
<keyword evidence="10" id="KW-0694">RNA-binding</keyword>
<evidence type="ECO:0000256" key="4">
    <source>
        <dbReference type="ARBA" id="ARBA00011685"/>
    </source>
</evidence>
<proteinExistence type="evidence at transcript level"/>
<evidence type="ECO:0000256" key="16">
    <source>
        <dbReference type="PIRSR" id="PIRSR602848-1"/>
    </source>
</evidence>
<keyword evidence="16" id="KW-0460">Magnesium</keyword>
<dbReference type="PANTHER" id="PTHR10741">
    <property type="entry name" value="TRANSLIN AND TRANSLIN ASSOCIATED PROTEIN X"/>
    <property type="match status" value="1"/>
</dbReference>
<evidence type="ECO:0000256" key="8">
    <source>
        <dbReference type="ARBA" id="ARBA00022759"/>
    </source>
</evidence>
<dbReference type="Gene3D" id="1.20.58.190">
    <property type="entry name" value="Translin, domain 1"/>
    <property type="match status" value="1"/>
</dbReference>
<dbReference type="GO" id="GO:0005737">
    <property type="term" value="C:cytoplasm"/>
    <property type="evidence" value="ECO:0007669"/>
    <property type="project" value="UniProtKB-SubCell"/>
</dbReference>
<keyword evidence="12" id="KW-0539">Nucleus</keyword>
<evidence type="ECO:0000256" key="10">
    <source>
        <dbReference type="ARBA" id="ARBA00022884"/>
    </source>
</evidence>